<keyword evidence="2" id="KW-1185">Reference proteome</keyword>
<reference evidence="1 2" key="1">
    <citation type="submission" date="2013-06" db="EMBL/GenBank/DDBJ databases">
        <title>Rumen cellulosomics: divergent fiber-degrading strategies revealed by comparative genome-wide analysis of six Ruminococcal strains.</title>
        <authorList>
            <person name="Dassa B."/>
            <person name="Borovok I."/>
            <person name="Lamed R."/>
            <person name="Flint H."/>
            <person name="Yeoman C.J."/>
            <person name="White B."/>
            <person name="Bayer E.A."/>
        </authorList>
    </citation>
    <scope>NUCLEOTIDE SEQUENCE [LARGE SCALE GENOMIC DNA]</scope>
    <source>
        <strain evidence="1 2">SY3</strain>
    </source>
</reference>
<dbReference type="PATRIC" id="fig|1341156.4.peg.2801"/>
<dbReference type="OrthoDB" id="2087346at2"/>
<gene>
    <name evidence="1" type="ORF">RASY3_16010</name>
</gene>
<evidence type="ECO:0000313" key="2">
    <source>
        <dbReference type="Proteomes" id="UP000021369"/>
    </source>
</evidence>
<protein>
    <submittedName>
        <fullName evidence="1">Uncharacterized protein</fullName>
    </submittedName>
</protein>
<accession>A0A011VT59</accession>
<comment type="caution">
    <text evidence="1">The sequence shown here is derived from an EMBL/GenBank/DDBJ whole genome shotgun (WGS) entry which is preliminary data.</text>
</comment>
<sequence length="225" mass="27202">MNTIEIRKLTTSQNYENDCFVIDDIPLHEYFTKWHQELDLGEIPKPLAQADDLAVTWTASFDNDGDARFMRWLLEKEKLNLPILSCPDDLDFSCIVIVAEVEKTEHHVYWKRIGKVNHSIEKLEEEKEHGIVFVDIYSDEDWKKYADAAFMQVNSIEWREWISTHWSEELFRRRINYTYHCYQDDRNIDWIYDCDWCFDRKQYETLVSSCHPRCWMVENTEIPRT</sequence>
<proteinExistence type="predicted"/>
<evidence type="ECO:0000313" key="1">
    <source>
        <dbReference type="EMBL" id="EXM37823.1"/>
    </source>
</evidence>
<name>A0A011VT59_RUMAL</name>
<dbReference type="EMBL" id="JEOB01000004">
    <property type="protein sequence ID" value="EXM37823.1"/>
    <property type="molecule type" value="Genomic_DNA"/>
</dbReference>
<dbReference type="RefSeq" id="WP_051506639.1">
    <property type="nucleotide sequence ID" value="NZ_JEOB01000004.1"/>
</dbReference>
<dbReference type="AlphaFoldDB" id="A0A011VT59"/>
<dbReference type="Proteomes" id="UP000021369">
    <property type="component" value="Unassembled WGS sequence"/>
</dbReference>
<organism evidence="1 2">
    <name type="scientific">Ruminococcus albus SY3</name>
    <dbReference type="NCBI Taxonomy" id="1341156"/>
    <lineage>
        <taxon>Bacteria</taxon>
        <taxon>Bacillati</taxon>
        <taxon>Bacillota</taxon>
        <taxon>Clostridia</taxon>
        <taxon>Eubacteriales</taxon>
        <taxon>Oscillospiraceae</taxon>
        <taxon>Ruminococcus</taxon>
    </lineage>
</organism>